<dbReference type="Pfam" id="PF08124">
    <property type="entry name" value="Lyase_8_N"/>
    <property type="match status" value="1"/>
</dbReference>
<dbReference type="InterPro" id="IPR014718">
    <property type="entry name" value="GH-type_carb-bd"/>
</dbReference>
<dbReference type="GO" id="GO:0030246">
    <property type="term" value="F:carbohydrate binding"/>
    <property type="evidence" value="ECO:0007669"/>
    <property type="project" value="InterPro"/>
</dbReference>
<dbReference type="OrthoDB" id="5980780at2759"/>
<evidence type="ECO:0000256" key="2">
    <source>
        <dbReference type="ARBA" id="ARBA00022729"/>
    </source>
</evidence>
<keyword evidence="2 4" id="KW-0732">Signal</keyword>
<dbReference type="InterPro" id="IPR012970">
    <property type="entry name" value="Lyase_8_alpha_N"/>
</dbReference>
<gene>
    <name evidence="7" type="ORF">BCR39DRAFT_564192</name>
</gene>
<dbReference type="Proteomes" id="UP000193986">
    <property type="component" value="Unassembled WGS sequence"/>
</dbReference>
<feature type="signal peptide" evidence="4">
    <location>
        <begin position="1"/>
        <end position="18"/>
    </location>
</feature>
<dbReference type="InterPro" id="IPR011071">
    <property type="entry name" value="Lyase_8-like_C"/>
</dbReference>
<evidence type="ECO:0000259" key="5">
    <source>
        <dbReference type="Pfam" id="PF02278"/>
    </source>
</evidence>
<dbReference type="Gene3D" id="2.60.220.10">
    <property type="entry name" value="Polysaccharide lyase family 8-like, C-terminal"/>
    <property type="match status" value="1"/>
</dbReference>
<protein>
    <submittedName>
        <fullName evidence="7">Polysaccharide lyase family 8 protein</fullName>
    </submittedName>
</protein>
<comment type="similarity">
    <text evidence="1">Belongs to the polysaccharide lyase 8 family.</text>
</comment>
<keyword evidence="3 7" id="KW-0456">Lyase</keyword>
<feature type="domain" description="Polysaccharide lyase family 8 central" evidence="5">
    <location>
        <begin position="402"/>
        <end position="648"/>
    </location>
</feature>
<dbReference type="PANTHER" id="PTHR38481">
    <property type="entry name" value="HYALURONATE LYASE"/>
    <property type="match status" value="1"/>
</dbReference>
<feature type="domain" description="Polysaccharide lyase 8 N-terminal alpha-helical" evidence="6">
    <location>
        <begin position="172"/>
        <end position="327"/>
    </location>
</feature>
<dbReference type="Gene3D" id="1.50.10.100">
    <property type="entry name" value="Chondroitin AC/alginate lyase"/>
    <property type="match status" value="1"/>
</dbReference>
<dbReference type="PANTHER" id="PTHR38481:SF1">
    <property type="entry name" value="HYALURONATE LYASE"/>
    <property type="match status" value="1"/>
</dbReference>
<comment type="caution">
    <text evidence="7">The sequence shown here is derived from an EMBL/GenBank/DDBJ whole genome shotgun (WGS) entry which is preliminary data.</text>
</comment>
<evidence type="ECO:0000256" key="1">
    <source>
        <dbReference type="ARBA" id="ARBA00006699"/>
    </source>
</evidence>
<proteinExistence type="inferred from homology"/>
<dbReference type="InParanoid" id="A0A1Y2BDF7"/>
<dbReference type="InterPro" id="IPR003159">
    <property type="entry name" value="Lyase_8_central_dom"/>
</dbReference>
<dbReference type="AlphaFoldDB" id="A0A1Y2BDF7"/>
<dbReference type="InterPro" id="IPR008929">
    <property type="entry name" value="Chondroitin_lyas"/>
</dbReference>
<reference evidence="7 8" key="1">
    <citation type="submission" date="2016-07" db="EMBL/GenBank/DDBJ databases">
        <title>Pervasive Adenine N6-methylation of Active Genes in Fungi.</title>
        <authorList>
            <consortium name="DOE Joint Genome Institute"/>
            <person name="Mondo S.J."/>
            <person name="Dannebaum R.O."/>
            <person name="Kuo R.C."/>
            <person name="Labutti K."/>
            <person name="Haridas S."/>
            <person name="Kuo A."/>
            <person name="Salamov A."/>
            <person name="Ahrendt S.R."/>
            <person name="Lipzen A."/>
            <person name="Sullivan W."/>
            <person name="Andreopoulos W.B."/>
            <person name="Clum A."/>
            <person name="Lindquist E."/>
            <person name="Daum C."/>
            <person name="Ramamoorthy G.K."/>
            <person name="Gryganskyi A."/>
            <person name="Culley D."/>
            <person name="Magnuson J.K."/>
            <person name="James T.Y."/>
            <person name="O'Malley M.A."/>
            <person name="Stajich J.E."/>
            <person name="Spatafora J.W."/>
            <person name="Visel A."/>
            <person name="Grigoriev I.V."/>
        </authorList>
    </citation>
    <scope>NUCLEOTIDE SEQUENCE [LARGE SCALE GENOMIC DNA]</scope>
    <source>
        <strain evidence="7 8">68-887.2</strain>
    </source>
</reference>
<dbReference type="SUPFAM" id="SSF74650">
    <property type="entry name" value="Galactose mutarotase-like"/>
    <property type="match status" value="1"/>
</dbReference>
<dbReference type="Gene3D" id="2.70.98.10">
    <property type="match status" value="1"/>
</dbReference>
<dbReference type="SUPFAM" id="SSF48230">
    <property type="entry name" value="Chondroitin AC/alginate lyase"/>
    <property type="match status" value="1"/>
</dbReference>
<dbReference type="EMBL" id="MCFC01000009">
    <property type="protein sequence ID" value="ORY32527.1"/>
    <property type="molecule type" value="Genomic_DNA"/>
</dbReference>
<dbReference type="InterPro" id="IPR011013">
    <property type="entry name" value="Gal_mutarotase_sf_dom"/>
</dbReference>
<evidence type="ECO:0000313" key="8">
    <source>
        <dbReference type="Proteomes" id="UP000193986"/>
    </source>
</evidence>
<dbReference type="GO" id="GO:0016837">
    <property type="term" value="F:carbon-oxygen lyase activity, acting on polysaccharides"/>
    <property type="evidence" value="ECO:0007669"/>
    <property type="project" value="UniProtKB-ARBA"/>
</dbReference>
<accession>A0A1Y2BDF7</accession>
<dbReference type="GO" id="GO:0005576">
    <property type="term" value="C:extracellular region"/>
    <property type="evidence" value="ECO:0007669"/>
    <property type="project" value="InterPro"/>
</dbReference>
<sequence length="797" mass="87600">MLLSTFAWLLGTILTARGQDEDNELSLISSRRKTDLSRFPTPQAIASISSWLGSQSSNGTWADVNYLSGCTARMSHELFQVPRSRSIDPPVIERANWPIQEHWDRLIVFASAWSGLNPDIPSNWTGSSDLLQGVKNGLDWWLDNDYTSDDCIDLGGASNATCPCGTPGLWNPNWFDQIILIPQLLSTTCLLVESGLTASELSGCVRIPYRAYQRRDEYIHGVGYLTGANTINVMQNSVSMALYVGNATILDDALHRAMAVVTYSDIPAQDGIHRDGSFLQHSGILYNGNYGKDLLNAFVQLEGEVIGTSFAANETTRRAFATDVQGSEWMIYVDTQTRQEHWDLNAIGRFIGFPTVDLQASADINFNVTKLAAATADFEGEYTLNDTIRRLSSNGTDKLDGNKMFYASDYMVHRREQVILTNKMISNRSHNTEYTNSANPYGYHLGQGTLFSYVTGYEYRDIQAGWNWNLIPGTTVQRDHPKLQSSIVGVTGKTKFVGGASDGWVGTSVEDYVDPYDASLRYRKAWFFLDDSVVVTVSGISVNDTVGQDVITVLDQRMAVDGGIWIDGQSVNAGLSTTANGTTLFYGGNGYLSYDTPFQLTLSEANRTGNWSAISTSTVGNSTVPIFYAYTTHDLDFNSYSYAFFPATDRDRLVSEVANPTSTPINDNGVSGVAGQERLSVVFWPNQASSVAVNLSTVGWSKQGSITISSRDPGVYLFATRLNDDGSRTMVVTLADPSQSLNTTSFALTSHALDLRCEKLDWYDGCSQEQRSVAFTDITLPQGGFAGDSIFREVLIL</sequence>
<name>A0A1Y2BDF7_9TREE</name>
<dbReference type="InterPro" id="IPR038970">
    <property type="entry name" value="Lyase_8"/>
</dbReference>
<evidence type="ECO:0000256" key="3">
    <source>
        <dbReference type="ARBA" id="ARBA00023239"/>
    </source>
</evidence>
<evidence type="ECO:0000259" key="6">
    <source>
        <dbReference type="Pfam" id="PF08124"/>
    </source>
</evidence>
<evidence type="ECO:0000313" key="7">
    <source>
        <dbReference type="EMBL" id="ORY32527.1"/>
    </source>
</evidence>
<evidence type="ECO:0000256" key="4">
    <source>
        <dbReference type="SAM" id="SignalP"/>
    </source>
</evidence>
<dbReference type="GO" id="GO:0005975">
    <property type="term" value="P:carbohydrate metabolic process"/>
    <property type="evidence" value="ECO:0007669"/>
    <property type="project" value="InterPro"/>
</dbReference>
<dbReference type="Pfam" id="PF02278">
    <property type="entry name" value="Lyase_8"/>
    <property type="match status" value="1"/>
</dbReference>
<keyword evidence="8" id="KW-1185">Reference proteome</keyword>
<feature type="chain" id="PRO_5010994231" evidence="4">
    <location>
        <begin position="19"/>
        <end position="797"/>
    </location>
</feature>
<organism evidence="7 8">
    <name type="scientific">Naematelia encephala</name>
    <dbReference type="NCBI Taxonomy" id="71784"/>
    <lineage>
        <taxon>Eukaryota</taxon>
        <taxon>Fungi</taxon>
        <taxon>Dikarya</taxon>
        <taxon>Basidiomycota</taxon>
        <taxon>Agaricomycotina</taxon>
        <taxon>Tremellomycetes</taxon>
        <taxon>Tremellales</taxon>
        <taxon>Naemateliaceae</taxon>
        <taxon>Naematelia</taxon>
    </lineage>
</organism>